<dbReference type="EMBL" id="AUZY01012987">
    <property type="protein sequence ID" value="EQD27033.1"/>
    <property type="molecule type" value="Genomic_DNA"/>
</dbReference>
<dbReference type="AlphaFoldDB" id="T0Y1Z4"/>
<reference evidence="4" key="2">
    <citation type="journal article" date="2014" name="ISME J.">
        <title>Microbial stratification in low pH oxic and suboxic macroscopic growths along an acid mine drainage.</title>
        <authorList>
            <person name="Mendez-Garcia C."/>
            <person name="Mesa V."/>
            <person name="Sprenger R.R."/>
            <person name="Richter M."/>
            <person name="Diez M.S."/>
            <person name="Solano J."/>
            <person name="Bargiela R."/>
            <person name="Golyshina O.V."/>
            <person name="Manteca A."/>
            <person name="Ramos J.L."/>
            <person name="Gallego J.R."/>
            <person name="Llorente I."/>
            <person name="Martins Dos Santos V.A."/>
            <person name="Jensen O.N."/>
            <person name="Pelaez A.I."/>
            <person name="Sanchez J."/>
            <person name="Ferrer M."/>
        </authorList>
    </citation>
    <scope>NUCLEOTIDE SEQUENCE</scope>
</reference>
<dbReference type="FunFam" id="3.90.226.10:FF:000009">
    <property type="entry name" value="Carnitinyl-CoA dehydratase"/>
    <property type="match status" value="1"/>
</dbReference>
<comment type="caution">
    <text evidence="4">The sequence shown here is derived from an EMBL/GenBank/DDBJ whole genome shotgun (WGS) entry which is preliminary data.</text>
</comment>
<dbReference type="Gene3D" id="3.90.226.10">
    <property type="entry name" value="2-enoyl-CoA Hydratase, Chain A, domain 1"/>
    <property type="match status" value="1"/>
</dbReference>
<evidence type="ECO:0000256" key="2">
    <source>
        <dbReference type="ARBA" id="ARBA00023239"/>
    </source>
</evidence>
<keyword evidence="2" id="KW-0456">Lyase</keyword>
<evidence type="ECO:0000256" key="1">
    <source>
        <dbReference type="ARBA" id="ARBA00005254"/>
    </source>
</evidence>
<dbReference type="GO" id="GO:0016829">
    <property type="term" value="F:lyase activity"/>
    <property type="evidence" value="ECO:0007669"/>
    <property type="project" value="UniProtKB-KW"/>
</dbReference>
<organism evidence="4">
    <name type="scientific">mine drainage metagenome</name>
    <dbReference type="NCBI Taxonomy" id="410659"/>
    <lineage>
        <taxon>unclassified sequences</taxon>
        <taxon>metagenomes</taxon>
        <taxon>ecological metagenomes</taxon>
    </lineage>
</organism>
<dbReference type="Pfam" id="PF00378">
    <property type="entry name" value="ECH_1"/>
    <property type="match status" value="1"/>
</dbReference>
<dbReference type="InterPro" id="IPR001753">
    <property type="entry name" value="Enoyl-CoA_hydra/iso"/>
</dbReference>
<gene>
    <name evidence="4" type="ORF">B1B_19324</name>
</gene>
<sequence length="268" mass="28413">MTVRGGPGGRPGYEPAGPVPREGPMTAEEFWARKSEEDGVEILVLRHPPVNALSQGVLEGLERELTRLEATPSVRCLVLTGDGAYFSAGADLKEMATLDPTRALPLVQRAHQILDRLSGLAAPTIAAINGLAVGGGLELALACDLRIAGESAKFGAPEVQYGLMPAYGGTQRLPRVVGCAKAEELIFTATMIPAAEALRIGLVNKTVAAGQELRAARDWAHTIGQRAPRAVRAAKRALREGIERSLAEGVRRESELFATEVAPSRDLV</sequence>
<evidence type="ECO:0000256" key="3">
    <source>
        <dbReference type="SAM" id="MobiDB-lite"/>
    </source>
</evidence>
<feature type="non-terminal residue" evidence="4">
    <location>
        <position position="268"/>
    </location>
</feature>
<dbReference type="CDD" id="cd06558">
    <property type="entry name" value="crotonase-like"/>
    <property type="match status" value="1"/>
</dbReference>
<dbReference type="SUPFAM" id="SSF52096">
    <property type="entry name" value="ClpP/crotonase"/>
    <property type="match status" value="1"/>
</dbReference>
<feature type="compositionally biased region" description="Gly residues" evidence="3">
    <location>
        <begin position="1"/>
        <end position="11"/>
    </location>
</feature>
<protein>
    <submittedName>
        <fullName evidence="4">Enoyl-CoA hydratase/isomerase</fullName>
    </submittedName>
</protein>
<dbReference type="PROSITE" id="PS00166">
    <property type="entry name" value="ENOYL_COA_HYDRATASE"/>
    <property type="match status" value="1"/>
</dbReference>
<dbReference type="InterPro" id="IPR018376">
    <property type="entry name" value="Enoyl-CoA_hyd/isom_CS"/>
</dbReference>
<reference evidence="4" key="1">
    <citation type="submission" date="2013-08" db="EMBL/GenBank/DDBJ databases">
        <authorList>
            <person name="Mendez C."/>
            <person name="Richter M."/>
            <person name="Ferrer M."/>
            <person name="Sanchez J."/>
        </authorList>
    </citation>
    <scope>NUCLEOTIDE SEQUENCE</scope>
</reference>
<dbReference type="GO" id="GO:0016853">
    <property type="term" value="F:isomerase activity"/>
    <property type="evidence" value="ECO:0007669"/>
    <property type="project" value="UniProtKB-KW"/>
</dbReference>
<feature type="region of interest" description="Disordered" evidence="3">
    <location>
        <begin position="1"/>
        <end position="24"/>
    </location>
</feature>
<dbReference type="GO" id="GO:0006635">
    <property type="term" value="P:fatty acid beta-oxidation"/>
    <property type="evidence" value="ECO:0007669"/>
    <property type="project" value="TreeGrafter"/>
</dbReference>
<evidence type="ECO:0000313" key="4">
    <source>
        <dbReference type="EMBL" id="EQD27033.1"/>
    </source>
</evidence>
<proteinExistence type="inferred from homology"/>
<comment type="similarity">
    <text evidence="1">Belongs to the enoyl-CoA hydratase/isomerase family.</text>
</comment>
<name>T0Y1Z4_9ZZZZ</name>
<dbReference type="InterPro" id="IPR029045">
    <property type="entry name" value="ClpP/crotonase-like_dom_sf"/>
</dbReference>
<dbReference type="PANTHER" id="PTHR11941:SF54">
    <property type="entry name" value="ENOYL-COA HYDRATASE, MITOCHONDRIAL"/>
    <property type="match status" value="1"/>
</dbReference>
<accession>T0Y1Z4</accession>
<keyword evidence="4" id="KW-0413">Isomerase</keyword>
<dbReference type="PANTHER" id="PTHR11941">
    <property type="entry name" value="ENOYL-COA HYDRATASE-RELATED"/>
    <property type="match status" value="1"/>
</dbReference>